<feature type="compositionally biased region" description="Low complexity" evidence="1">
    <location>
        <begin position="18"/>
        <end position="38"/>
    </location>
</feature>
<gene>
    <name evidence="2" type="ORF">P167DRAFT_538589</name>
</gene>
<dbReference type="EMBL" id="ML119153">
    <property type="protein sequence ID" value="RPB09272.1"/>
    <property type="molecule type" value="Genomic_DNA"/>
</dbReference>
<dbReference type="Proteomes" id="UP000277580">
    <property type="component" value="Unassembled WGS sequence"/>
</dbReference>
<dbReference type="AlphaFoldDB" id="A0A3N4KIY8"/>
<proteinExistence type="predicted"/>
<sequence>MISSFDLLSTLSLYQISPNPTHPSSTHPSRTPSTLPPRFKLDRTHTSTFQSTHHSHHSAQAETKNKKQEPAAVSVTYRPGRPHVSLSFPALLPSRIQQAGRQPTLSRSAAGDGRRAEQSRTEVGAQPDMVDG</sequence>
<reference evidence="2 3" key="1">
    <citation type="journal article" date="2018" name="Nat. Ecol. Evol.">
        <title>Pezizomycetes genomes reveal the molecular basis of ectomycorrhizal truffle lifestyle.</title>
        <authorList>
            <person name="Murat C."/>
            <person name="Payen T."/>
            <person name="Noel B."/>
            <person name="Kuo A."/>
            <person name="Morin E."/>
            <person name="Chen J."/>
            <person name="Kohler A."/>
            <person name="Krizsan K."/>
            <person name="Balestrini R."/>
            <person name="Da Silva C."/>
            <person name="Montanini B."/>
            <person name="Hainaut M."/>
            <person name="Levati E."/>
            <person name="Barry K.W."/>
            <person name="Belfiori B."/>
            <person name="Cichocki N."/>
            <person name="Clum A."/>
            <person name="Dockter R.B."/>
            <person name="Fauchery L."/>
            <person name="Guy J."/>
            <person name="Iotti M."/>
            <person name="Le Tacon F."/>
            <person name="Lindquist E.A."/>
            <person name="Lipzen A."/>
            <person name="Malagnac F."/>
            <person name="Mello A."/>
            <person name="Molinier V."/>
            <person name="Miyauchi S."/>
            <person name="Poulain J."/>
            <person name="Riccioni C."/>
            <person name="Rubini A."/>
            <person name="Sitrit Y."/>
            <person name="Splivallo R."/>
            <person name="Traeger S."/>
            <person name="Wang M."/>
            <person name="Zifcakova L."/>
            <person name="Wipf D."/>
            <person name="Zambonelli A."/>
            <person name="Paolocci F."/>
            <person name="Nowrousian M."/>
            <person name="Ottonello S."/>
            <person name="Baldrian P."/>
            <person name="Spatafora J.W."/>
            <person name="Henrissat B."/>
            <person name="Nagy L.G."/>
            <person name="Aury J.M."/>
            <person name="Wincker P."/>
            <person name="Grigoriev I.V."/>
            <person name="Bonfante P."/>
            <person name="Martin F.M."/>
        </authorList>
    </citation>
    <scope>NUCLEOTIDE SEQUENCE [LARGE SCALE GENOMIC DNA]</scope>
    <source>
        <strain evidence="2 3">CCBAS932</strain>
    </source>
</reference>
<evidence type="ECO:0000313" key="2">
    <source>
        <dbReference type="EMBL" id="RPB09272.1"/>
    </source>
</evidence>
<protein>
    <submittedName>
        <fullName evidence="2">Uncharacterized protein</fullName>
    </submittedName>
</protein>
<name>A0A3N4KIY8_9PEZI</name>
<organism evidence="2 3">
    <name type="scientific">Morchella conica CCBAS932</name>
    <dbReference type="NCBI Taxonomy" id="1392247"/>
    <lineage>
        <taxon>Eukaryota</taxon>
        <taxon>Fungi</taxon>
        <taxon>Dikarya</taxon>
        <taxon>Ascomycota</taxon>
        <taxon>Pezizomycotina</taxon>
        <taxon>Pezizomycetes</taxon>
        <taxon>Pezizales</taxon>
        <taxon>Morchellaceae</taxon>
        <taxon>Morchella</taxon>
    </lineage>
</organism>
<feature type="region of interest" description="Disordered" evidence="1">
    <location>
        <begin position="18"/>
        <end position="132"/>
    </location>
</feature>
<feature type="compositionally biased region" description="Polar residues" evidence="1">
    <location>
        <begin position="95"/>
        <end position="107"/>
    </location>
</feature>
<keyword evidence="3" id="KW-1185">Reference proteome</keyword>
<accession>A0A3N4KIY8</accession>
<dbReference type="InParanoid" id="A0A3N4KIY8"/>
<evidence type="ECO:0000313" key="3">
    <source>
        <dbReference type="Proteomes" id="UP000277580"/>
    </source>
</evidence>
<evidence type="ECO:0000256" key="1">
    <source>
        <dbReference type="SAM" id="MobiDB-lite"/>
    </source>
</evidence>